<evidence type="ECO:0000256" key="2">
    <source>
        <dbReference type="ARBA" id="ARBA00004988"/>
    </source>
</evidence>
<dbReference type="CDD" id="cd01398">
    <property type="entry name" value="RPI_A"/>
    <property type="match status" value="1"/>
</dbReference>
<feature type="compositionally biased region" description="Polar residues" evidence="9">
    <location>
        <begin position="11"/>
        <end position="23"/>
    </location>
</feature>
<dbReference type="GO" id="GO:0006014">
    <property type="term" value="P:D-ribose metabolic process"/>
    <property type="evidence" value="ECO:0007669"/>
    <property type="project" value="TreeGrafter"/>
</dbReference>
<sequence>MPIPPAILTPDFSTPTESVYPSPLRQTLGQSVQYIRTSTPPPEPKGAHGSADVTAQQPNGVVLTPPPTTVIEASKRLAAWTAVDRHVLPQYKVIGIGSGSTVPYVVERIVAQGREMNKDRVFIPTSFQSKELIVNAHLLLGDVDQYPIIDITIDGADEVDETLNCIKGGGACHLREKVLAEAADTFIIVADYRKNSDVLGRNFKQGVPIEVAQFAYAKLLQNVHLLGSPNAVLRMAQGKAGPVVTDNGNFVIDAPFPEEMMKDPYTLLTRLKMLTGVVEVGLFCHMAKAAYFGNQDGSLTVKWHDGRIERIDAGSSPVPQPAE</sequence>
<protein>
    <recommendedName>
        <fullName evidence="5">Ribose-5-phosphate isomerase</fullName>
        <ecNumber evidence="4">5.3.1.6</ecNumber>
    </recommendedName>
    <alternativeName>
        <fullName evidence="8">D-ribose-5-phosphate ketol-isomerase</fullName>
    </alternativeName>
    <alternativeName>
        <fullName evidence="7">Phosphoriboisomerase</fullName>
    </alternativeName>
</protein>
<organism evidence="10 11">
    <name type="scientific">Laetiporus sulphureus 93-53</name>
    <dbReference type="NCBI Taxonomy" id="1314785"/>
    <lineage>
        <taxon>Eukaryota</taxon>
        <taxon>Fungi</taxon>
        <taxon>Dikarya</taxon>
        <taxon>Basidiomycota</taxon>
        <taxon>Agaricomycotina</taxon>
        <taxon>Agaricomycetes</taxon>
        <taxon>Polyporales</taxon>
        <taxon>Laetiporus</taxon>
    </lineage>
</organism>
<dbReference type="OrthoDB" id="1555531at2759"/>
<proteinExistence type="inferred from homology"/>
<dbReference type="InterPro" id="IPR004788">
    <property type="entry name" value="Ribose5P_isomerase_type_A"/>
</dbReference>
<dbReference type="Proteomes" id="UP000076871">
    <property type="component" value="Unassembled WGS sequence"/>
</dbReference>
<dbReference type="GO" id="GO:0004751">
    <property type="term" value="F:ribose-5-phosphate isomerase activity"/>
    <property type="evidence" value="ECO:0007669"/>
    <property type="project" value="UniProtKB-EC"/>
</dbReference>
<dbReference type="PANTHER" id="PTHR11934">
    <property type="entry name" value="RIBOSE-5-PHOSPHATE ISOMERASE"/>
    <property type="match status" value="1"/>
</dbReference>
<gene>
    <name evidence="10" type="ORF">LAESUDRAFT_653107</name>
</gene>
<feature type="region of interest" description="Disordered" evidence="9">
    <location>
        <begin position="1"/>
        <end position="23"/>
    </location>
</feature>
<evidence type="ECO:0000313" key="11">
    <source>
        <dbReference type="Proteomes" id="UP000076871"/>
    </source>
</evidence>
<dbReference type="FunFam" id="3.30.70.260:FF:000053">
    <property type="entry name" value="Ribose-5-phosphate isomerase, putative"/>
    <property type="match status" value="1"/>
</dbReference>
<evidence type="ECO:0000256" key="5">
    <source>
        <dbReference type="ARBA" id="ARBA00019150"/>
    </source>
</evidence>
<comment type="catalytic activity">
    <reaction evidence="1">
        <text>aldehydo-D-ribose 5-phosphate = D-ribulose 5-phosphate</text>
        <dbReference type="Rhea" id="RHEA:14657"/>
        <dbReference type="ChEBI" id="CHEBI:58121"/>
        <dbReference type="ChEBI" id="CHEBI:58273"/>
        <dbReference type="EC" id="5.3.1.6"/>
    </reaction>
</comment>
<dbReference type="InParanoid" id="A0A165EBJ9"/>
<dbReference type="SUPFAM" id="SSF100950">
    <property type="entry name" value="NagB/RpiA/CoA transferase-like"/>
    <property type="match status" value="1"/>
</dbReference>
<dbReference type="Gene3D" id="3.40.50.1360">
    <property type="match status" value="1"/>
</dbReference>
<dbReference type="Pfam" id="PF06026">
    <property type="entry name" value="Rib_5-P_isom_A"/>
    <property type="match status" value="1"/>
</dbReference>
<reference evidence="10 11" key="1">
    <citation type="journal article" date="2016" name="Mol. Biol. Evol.">
        <title>Comparative Genomics of Early-Diverging Mushroom-Forming Fungi Provides Insights into the Origins of Lignocellulose Decay Capabilities.</title>
        <authorList>
            <person name="Nagy L.G."/>
            <person name="Riley R."/>
            <person name="Tritt A."/>
            <person name="Adam C."/>
            <person name="Daum C."/>
            <person name="Floudas D."/>
            <person name="Sun H."/>
            <person name="Yadav J.S."/>
            <person name="Pangilinan J."/>
            <person name="Larsson K.H."/>
            <person name="Matsuura K."/>
            <person name="Barry K."/>
            <person name="Labutti K."/>
            <person name="Kuo R."/>
            <person name="Ohm R.A."/>
            <person name="Bhattacharya S.S."/>
            <person name="Shirouzu T."/>
            <person name="Yoshinaga Y."/>
            <person name="Martin F.M."/>
            <person name="Grigoriev I.V."/>
            <person name="Hibbett D.S."/>
        </authorList>
    </citation>
    <scope>NUCLEOTIDE SEQUENCE [LARGE SCALE GENOMIC DNA]</scope>
    <source>
        <strain evidence="10 11">93-53</strain>
    </source>
</reference>
<evidence type="ECO:0000256" key="8">
    <source>
        <dbReference type="ARBA" id="ARBA00032273"/>
    </source>
</evidence>
<name>A0A165EBJ9_9APHY</name>
<dbReference type="NCBIfam" id="NF001924">
    <property type="entry name" value="PRK00702.1"/>
    <property type="match status" value="1"/>
</dbReference>
<dbReference type="EMBL" id="KV427623">
    <property type="protein sequence ID" value="KZT06671.1"/>
    <property type="molecule type" value="Genomic_DNA"/>
</dbReference>
<dbReference type="AlphaFoldDB" id="A0A165EBJ9"/>
<evidence type="ECO:0000256" key="3">
    <source>
        <dbReference type="ARBA" id="ARBA00008088"/>
    </source>
</evidence>
<dbReference type="Gene3D" id="3.30.70.260">
    <property type="match status" value="1"/>
</dbReference>
<dbReference type="GeneID" id="63821421"/>
<evidence type="ECO:0000256" key="1">
    <source>
        <dbReference type="ARBA" id="ARBA00001713"/>
    </source>
</evidence>
<dbReference type="STRING" id="1314785.A0A165EBJ9"/>
<dbReference type="SUPFAM" id="SSF75445">
    <property type="entry name" value="D-ribose-5-phosphate isomerase (RpiA), lid domain"/>
    <property type="match status" value="1"/>
</dbReference>
<accession>A0A165EBJ9</accession>
<dbReference type="InterPro" id="IPR037171">
    <property type="entry name" value="NagB/RpiA_transferase-like"/>
</dbReference>
<evidence type="ECO:0000256" key="6">
    <source>
        <dbReference type="ARBA" id="ARBA00023235"/>
    </source>
</evidence>
<evidence type="ECO:0000256" key="7">
    <source>
        <dbReference type="ARBA" id="ARBA00029734"/>
    </source>
</evidence>
<evidence type="ECO:0000256" key="4">
    <source>
        <dbReference type="ARBA" id="ARBA00011959"/>
    </source>
</evidence>
<dbReference type="GO" id="GO:0009052">
    <property type="term" value="P:pentose-phosphate shunt, non-oxidative branch"/>
    <property type="evidence" value="ECO:0007669"/>
    <property type="project" value="InterPro"/>
</dbReference>
<keyword evidence="11" id="KW-1185">Reference proteome</keyword>
<dbReference type="NCBIfam" id="TIGR00021">
    <property type="entry name" value="rpiA"/>
    <property type="match status" value="1"/>
</dbReference>
<keyword evidence="6 10" id="KW-0413">Isomerase</keyword>
<dbReference type="UniPathway" id="UPA00115">
    <property type="reaction ID" value="UER00412"/>
</dbReference>
<evidence type="ECO:0000313" key="10">
    <source>
        <dbReference type="EMBL" id="KZT06671.1"/>
    </source>
</evidence>
<evidence type="ECO:0000256" key="9">
    <source>
        <dbReference type="SAM" id="MobiDB-lite"/>
    </source>
</evidence>
<dbReference type="RefSeq" id="XP_040764411.1">
    <property type="nucleotide sequence ID" value="XM_040904391.1"/>
</dbReference>
<dbReference type="FunCoup" id="A0A165EBJ9">
    <property type="interactions" value="594"/>
</dbReference>
<feature type="region of interest" description="Disordered" evidence="9">
    <location>
        <begin position="35"/>
        <end position="63"/>
    </location>
</feature>
<dbReference type="EC" id="5.3.1.6" evidence="4"/>
<comment type="pathway">
    <text evidence="2">Carbohydrate degradation; pentose phosphate pathway; D-ribose 5-phosphate from D-ribulose 5-phosphate (non-oxidative stage): step 1/1.</text>
</comment>
<dbReference type="FunFam" id="3.40.50.1360:FF:000014">
    <property type="entry name" value="Ribose 5-phosphate isomerase"/>
    <property type="match status" value="1"/>
</dbReference>
<dbReference type="GO" id="GO:0005737">
    <property type="term" value="C:cytoplasm"/>
    <property type="evidence" value="ECO:0007669"/>
    <property type="project" value="TreeGrafter"/>
</dbReference>
<comment type="similarity">
    <text evidence="3">Belongs to the ribose 5-phosphate isomerase family.</text>
</comment>
<dbReference type="PANTHER" id="PTHR11934:SF0">
    <property type="entry name" value="RIBOSE-5-PHOSPHATE ISOMERASE"/>
    <property type="match status" value="1"/>
</dbReference>